<sequence length="220" mass="24072">INDLDEIRALIKDDTRAIFIESISNPTNVIADIQAIARLAHEYGIPLIVDNSMATPYLLNPFEHGADIVVYSATKALSGHGSVIGGLILESGKFDWTAGRHPQFIQKVHTYGNRSAVETFPNFPFIGRVRTFYLALLGAALSPFNAYLILQGIETLSERVKKQSESALQIATFLSKHSKVAWVSHSGLAGSKYKELAGKYFPKGIGGVFSFALKSNEEET</sequence>
<keyword evidence="5" id="KW-0456">Lyase</keyword>
<evidence type="ECO:0000313" key="5">
    <source>
        <dbReference type="EMBL" id="KAA6306408.1"/>
    </source>
</evidence>
<dbReference type="GO" id="GO:0005737">
    <property type="term" value="C:cytoplasm"/>
    <property type="evidence" value="ECO:0007669"/>
    <property type="project" value="TreeGrafter"/>
</dbReference>
<dbReference type="GO" id="GO:0003961">
    <property type="term" value="F:O-acetylhomoserine aminocarboxypropyltransferase activity"/>
    <property type="evidence" value="ECO:0007669"/>
    <property type="project" value="TreeGrafter"/>
</dbReference>
<comment type="caution">
    <text evidence="5">The sequence shown here is derived from an EMBL/GenBank/DDBJ whole genome shotgun (WGS) entry which is preliminary data.</text>
</comment>
<comment type="similarity">
    <text evidence="2">Belongs to the trans-sulfuration enzymes family.</text>
</comment>
<reference evidence="5" key="1">
    <citation type="submission" date="2019-03" db="EMBL/GenBank/DDBJ databases">
        <title>Single cell metagenomics reveals metabolic interactions within the superorganism composed of flagellate Streblomastix strix and complex community of Bacteroidetes bacteria on its surface.</title>
        <authorList>
            <person name="Treitli S.C."/>
            <person name="Kolisko M."/>
            <person name="Husnik F."/>
            <person name="Keeling P."/>
            <person name="Hampl V."/>
        </authorList>
    </citation>
    <scope>NUCLEOTIDE SEQUENCE</scope>
    <source>
        <strain evidence="5">STM</strain>
    </source>
</reference>
<comment type="cofactor">
    <cofactor evidence="1">
        <name>pyridoxal 5'-phosphate</name>
        <dbReference type="ChEBI" id="CHEBI:597326"/>
    </cofactor>
</comment>
<dbReference type="GO" id="GO:0071269">
    <property type="term" value="P:L-homocysteine biosynthetic process"/>
    <property type="evidence" value="ECO:0007669"/>
    <property type="project" value="TreeGrafter"/>
</dbReference>
<dbReference type="EMBL" id="SNRY01009935">
    <property type="protein sequence ID" value="KAA6306408.1"/>
    <property type="molecule type" value="Genomic_DNA"/>
</dbReference>
<dbReference type="Gene3D" id="3.40.640.10">
    <property type="entry name" value="Type I PLP-dependent aspartate aminotransferase-like (Major domain)"/>
    <property type="match status" value="1"/>
</dbReference>
<dbReference type="InterPro" id="IPR015424">
    <property type="entry name" value="PyrdxlP-dep_Trfase"/>
</dbReference>
<dbReference type="SUPFAM" id="SSF53383">
    <property type="entry name" value="PLP-dependent transferases"/>
    <property type="match status" value="1"/>
</dbReference>
<dbReference type="GO" id="GO:0018826">
    <property type="term" value="F:methionine gamma-lyase activity"/>
    <property type="evidence" value="ECO:0007669"/>
    <property type="project" value="UniProtKB-EC"/>
</dbReference>
<protein>
    <submittedName>
        <fullName evidence="5">L-methionine gamma-lyase</fullName>
        <ecNumber evidence="5">4.4.1.11</ecNumber>
    </submittedName>
</protein>
<name>A0A5J4PBM0_9ZZZZ</name>
<evidence type="ECO:0000256" key="4">
    <source>
        <dbReference type="ARBA" id="ARBA00022898"/>
    </source>
</evidence>
<dbReference type="GO" id="GO:0006535">
    <property type="term" value="P:cysteine biosynthetic process from serine"/>
    <property type="evidence" value="ECO:0007669"/>
    <property type="project" value="TreeGrafter"/>
</dbReference>
<gene>
    <name evidence="5" type="ORF">EZS27_041936</name>
</gene>
<evidence type="ECO:0000256" key="3">
    <source>
        <dbReference type="ARBA" id="ARBA00022679"/>
    </source>
</evidence>
<dbReference type="InterPro" id="IPR015421">
    <property type="entry name" value="PyrdxlP-dep_Trfase_major"/>
</dbReference>
<dbReference type="InterPro" id="IPR000277">
    <property type="entry name" value="Cys/Met-Metab_PyrdxlP-dep_enz"/>
</dbReference>
<feature type="non-terminal residue" evidence="5">
    <location>
        <position position="220"/>
    </location>
</feature>
<keyword evidence="3" id="KW-0808">Transferase</keyword>
<dbReference type="GO" id="GO:0030170">
    <property type="term" value="F:pyridoxal phosphate binding"/>
    <property type="evidence" value="ECO:0007669"/>
    <property type="project" value="InterPro"/>
</dbReference>
<dbReference type="PANTHER" id="PTHR43797">
    <property type="entry name" value="HOMOCYSTEINE/CYSTEINE SYNTHASE"/>
    <property type="match status" value="1"/>
</dbReference>
<dbReference type="InterPro" id="IPR006235">
    <property type="entry name" value="OAc-hSer/O-AcSer_sulfhydrylase"/>
</dbReference>
<organism evidence="5">
    <name type="scientific">termite gut metagenome</name>
    <dbReference type="NCBI Taxonomy" id="433724"/>
    <lineage>
        <taxon>unclassified sequences</taxon>
        <taxon>metagenomes</taxon>
        <taxon>organismal metagenomes</taxon>
    </lineage>
</organism>
<feature type="non-terminal residue" evidence="5">
    <location>
        <position position="1"/>
    </location>
</feature>
<dbReference type="Gene3D" id="3.90.1150.10">
    <property type="entry name" value="Aspartate Aminotransferase, domain 1"/>
    <property type="match status" value="1"/>
</dbReference>
<evidence type="ECO:0000256" key="1">
    <source>
        <dbReference type="ARBA" id="ARBA00001933"/>
    </source>
</evidence>
<dbReference type="GO" id="GO:0019346">
    <property type="term" value="P:transsulfuration"/>
    <property type="evidence" value="ECO:0007669"/>
    <property type="project" value="InterPro"/>
</dbReference>
<dbReference type="AlphaFoldDB" id="A0A5J4PBM0"/>
<dbReference type="InterPro" id="IPR015422">
    <property type="entry name" value="PyrdxlP-dep_Trfase_small"/>
</dbReference>
<accession>A0A5J4PBM0</accession>
<dbReference type="GO" id="GO:0004124">
    <property type="term" value="F:cysteine synthase activity"/>
    <property type="evidence" value="ECO:0007669"/>
    <property type="project" value="TreeGrafter"/>
</dbReference>
<evidence type="ECO:0000256" key="2">
    <source>
        <dbReference type="ARBA" id="ARBA00009077"/>
    </source>
</evidence>
<keyword evidence="4" id="KW-0663">Pyridoxal phosphate</keyword>
<dbReference type="EC" id="4.4.1.11" evidence="5"/>
<proteinExistence type="inferred from homology"/>
<dbReference type="Pfam" id="PF01053">
    <property type="entry name" value="Cys_Met_Meta_PP"/>
    <property type="match status" value="1"/>
</dbReference>
<dbReference type="PANTHER" id="PTHR43797:SF2">
    <property type="entry name" value="HOMOCYSTEINE_CYSTEINE SYNTHASE"/>
    <property type="match status" value="1"/>
</dbReference>